<evidence type="ECO:0000256" key="4">
    <source>
        <dbReference type="ARBA" id="ARBA00022989"/>
    </source>
</evidence>
<dbReference type="EMBL" id="FUWH01000002">
    <property type="protein sequence ID" value="SJZ52215.1"/>
    <property type="molecule type" value="Genomic_DNA"/>
</dbReference>
<evidence type="ECO:0000313" key="8">
    <source>
        <dbReference type="Proteomes" id="UP000190888"/>
    </source>
</evidence>
<dbReference type="RefSeq" id="WP_078830368.1">
    <property type="nucleotide sequence ID" value="NZ_FUWH01000002.1"/>
</dbReference>
<keyword evidence="3 6" id="KW-0812">Transmembrane</keyword>
<dbReference type="Pfam" id="PF01040">
    <property type="entry name" value="UbiA"/>
    <property type="match status" value="1"/>
</dbReference>
<name>A0A1T4LBZ9_9BACT</name>
<dbReference type="PANTHER" id="PTHR42723:SF1">
    <property type="entry name" value="CHLOROPHYLL SYNTHASE, CHLOROPLASTIC"/>
    <property type="match status" value="1"/>
</dbReference>
<dbReference type="STRING" id="413434.SAMN04488132_102421"/>
<feature type="transmembrane region" description="Helical" evidence="6">
    <location>
        <begin position="142"/>
        <end position="162"/>
    </location>
</feature>
<dbReference type="PANTHER" id="PTHR42723">
    <property type="entry name" value="CHLOROPHYLL SYNTHASE"/>
    <property type="match status" value="1"/>
</dbReference>
<evidence type="ECO:0000256" key="2">
    <source>
        <dbReference type="ARBA" id="ARBA00022475"/>
    </source>
</evidence>
<sequence length="312" mass="35942">MKLIKAFFRLVRWPNLVFIALTQVLFAYCIYDKIYAGSEAHLLSAVHFIYLVLASVFIAAAGYIINDYFDLNIDQVNKPDKVVVNAIISRRWVIFWHMFLSLTGMCFTMAALPLRGYWHLILGNLASILLLWFYSTTLKKKLLIGNVLISLLTAWVILILFLAQHPLHFSSLLKVDQHEIRFFRFTILYAAFAFVISLVREVVKDMEDLEGDRKYGCRTMPIVWGVQASKLFAAVWLAVLITALSILQFYILPFGWWPSAVYCLLLVILPLIWILVKLGKATSPADFHRLSTVIKLVMLTGILSMVFFRYYL</sequence>
<dbReference type="Gene3D" id="1.10.357.140">
    <property type="entry name" value="UbiA prenyltransferase"/>
    <property type="match status" value="1"/>
</dbReference>
<dbReference type="AlphaFoldDB" id="A0A1T4LBZ9"/>
<feature type="transmembrane region" description="Helical" evidence="6">
    <location>
        <begin position="182"/>
        <end position="203"/>
    </location>
</feature>
<dbReference type="GO" id="GO:0016020">
    <property type="term" value="C:membrane"/>
    <property type="evidence" value="ECO:0007669"/>
    <property type="project" value="UniProtKB-SubCell"/>
</dbReference>
<proteinExistence type="predicted"/>
<feature type="transmembrane region" description="Helical" evidence="6">
    <location>
        <begin position="92"/>
        <end position="111"/>
    </location>
</feature>
<feature type="transmembrane region" description="Helical" evidence="6">
    <location>
        <begin position="231"/>
        <end position="251"/>
    </location>
</feature>
<dbReference type="OrthoDB" id="9811562at2"/>
<feature type="transmembrane region" description="Helical" evidence="6">
    <location>
        <begin position="290"/>
        <end position="311"/>
    </location>
</feature>
<keyword evidence="8" id="KW-1185">Reference proteome</keyword>
<feature type="transmembrane region" description="Helical" evidence="6">
    <location>
        <begin position="257"/>
        <end position="278"/>
    </location>
</feature>
<protein>
    <submittedName>
        <fullName evidence="7">4-hydroxybenzoate polyprenyltransferase</fullName>
    </submittedName>
</protein>
<dbReference type="CDD" id="cd13961">
    <property type="entry name" value="PT_UbiA_DGGGPS"/>
    <property type="match status" value="1"/>
</dbReference>
<organism evidence="7 8">
    <name type="scientific">Sediminibacterium ginsengisoli</name>
    <dbReference type="NCBI Taxonomy" id="413434"/>
    <lineage>
        <taxon>Bacteria</taxon>
        <taxon>Pseudomonadati</taxon>
        <taxon>Bacteroidota</taxon>
        <taxon>Chitinophagia</taxon>
        <taxon>Chitinophagales</taxon>
        <taxon>Chitinophagaceae</taxon>
        <taxon>Sediminibacterium</taxon>
    </lineage>
</organism>
<comment type="subcellular location">
    <subcellularLocation>
        <location evidence="1">Membrane</location>
        <topology evidence="1">Multi-pass membrane protein</topology>
    </subcellularLocation>
</comment>
<keyword evidence="7" id="KW-0808">Transferase</keyword>
<keyword evidence="5 6" id="KW-0472">Membrane</keyword>
<keyword evidence="2" id="KW-1003">Cell membrane</keyword>
<feature type="transmembrane region" description="Helical" evidence="6">
    <location>
        <begin position="48"/>
        <end position="71"/>
    </location>
</feature>
<evidence type="ECO:0000313" key="7">
    <source>
        <dbReference type="EMBL" id="SJZ52215.1"/>
    </source>
</evidence>
<dbReference type="InterPro" id="IPR044878">
    <property type="entry name" value="UbiA_sf"/>
</dbReference>
<dbReference type="Gene3D" id="1.20.120.1780">
    <property type="entry name" value="UbiA prenyltransferase"/>
    <property type="match status" value="1"/>
</dbReference>
<feature type="transmembrane region" description="Helical" evidence="6">
    <location>
        <begin position="117"/>
        <end position="135"/>
    </location>
</feature>
<evidence type="ECO:0000256" key="1">
    <source>
        <dbReference type="ARBA" id="ARBA00004141"/>
    </source>
</evidence>
<dbReference type="Proteomes" id="UP000190888">
    <property type="component" value="Unassembled WGS sequence"/>
</dbReference>
<dbReference type="InterPro" id="IPR050475">
    <property type="entry name" value="Prenyltransferase_related"/>
</dbReference>
<evidence type="ECO:0000256" key="3">
    <source>
        <dbReference type="ARBA" id="ARBA00022692"/>
    </source>
</evidence>
<gene>
    <name evidence="7" type="ORF">SAMN04488132_102421</name>
</gene>
<dbReference type="InterPro" id="IPR000537">
    <property type="entry name" value="UbiA_prenyltransferase"/>
</dbReference>
<dbReference type="GO" id="GO:0016765">
    <property type="term" value="F:transferase activity, transferring alkyl or aryl (other than methyl) groups"/>
    <property type="evidence" value="ECO:0007669"/>
    <property type="project" value="InterPro"/>
</dbReference>
<accession>A0A1T4LBZ9</accession>
<keyword evidence="4 6" id="KW-1133">Transmembrane helix</keyword>
<evidence type="ECO:0000256" key="5">
    <source>
        <dbReference type="ARBA" id="ARBA00023136"/>
    </source>
</evidence>
<reference evidence="7 8" key="1">
    <citation type="submission" date="2017-02" db="EMBL/GenBank/DDBJ databases">
        <authorList>
            <person name="Peterson S.W."/>
        </authorList>
    </citation>
    <scope>NUCLEOTIDE SEQUENCE [LARGE SCALE GENOMIC DNA]</scope>
    <source>
        <strain evidence="7 8">DSM 22335</strain>
    </source>
</reference>
<evidence type="ECO:0000256" key="6">
    <source>
        <dbReference type="SAM" id="Phobius"/>
    </source>
</evidence>